<dbReference type="InterPro" id="IPR050186">
    <property type="entry name" value="TPT_transporter"/>
</dbReference>
<accession>A0ABR0JN25</accession>
<reference evidence="10 11" key="1">
    <citation type="submission" date="2023-08" db="EMBL/GenBank/DDBJ databases">
        <title>Black Yeasts Isolated from many extreme environments.</title>
        <authorList>
            <person name="Coleine C."/>
            <person name="Stajich J.E."/>
            <person name="Selbmann L."/>
        </authorList>
    </citation>
    <scope>NUCLEOTIDE SEQUENCE [LARGE SCALE GENOMIC DNA]</scope>
    <source>
        <strain evidence="10 11">CCFEE 6328</strain>
    </source>
</reference>
<keyword evidence="11" id="KW-1185">Reference proteome</keyword>
<comment type="caution">
    <text evidence="10">The sequence shown here is derived from an EMBL/GenBank/DDBJ whole genome shotgun (WGS) entry which is preliminary data.</text>
</comment>
<dbReference type="InterPro" id="IPR004853">
    <property type="entry name" value="Sugar_P_trans_dom"/>
</dbReference>
<comment type="function">
    <text evidence="1">Involved in the import of GDP-mannose from the cytoplasm into the Golgi lumen.</text>
</comment>
<keyword evidence="7 8" id="KW-0472">Membrane</keyword>
<evidence type="ECO:0000256" key="8">
    <source>
        <dbReference type="SAM" id="Phobius"/>
    </source>
</evidence>
<proteinExistence type="inferred from homology"/>
<evidence type="ECO:0000256" key="7">
    <source>
        <dbReference type="ARBA" id="ARBA00023136"/>
    </source>
</evidence>
<sequence length="352" mass="37912">MSDQSSLASSSPAASPSRLQIALTVGFHIGTALAVTIINKSVLNTLPVPVMLLLCQSVMCSIFIGLGYFCRLCRPPKLDYTYIRAVAPLLVMKLIAQLSKTYCLLNVNASFYQIARGLLLPLTIMLSCTFLPGSKPSLWALLACIVTTTGFLMGVSGESVAQTSHLGIAWGVWSSLTTALETVAVKHLALKTNVLDMVYVTSLATIPVYALMVVLNGELRQTAALGLMHPVMVRFEKKVFVSGVFNFALSAAAYLQIRVTSPTTHMVSTAARGVLQSVLAVFFLGAERLTASRVKSMAVILTGTMLYTLIKNMERRGQPLRDELSLPLHNRPGSATEKEGASLIEVKAMEGK</sequence>
<organism evidence="10 11">
    <name type="scientific">Exophiala sideris</name>
    <dbReference type="NCBI Taxonomy" id="1016849"/>
    <lineage>
        <taxon>Eukaryota</taxon>
        <taxon>Fungi</taxon>
        <taxon>Dikarya</taxon>
        <taxon>Ascomycota</taxon>
        <taxon>Pezizomycotina</taxon>
        <taxon>Eurotiomycetes</taxon>
        <taxon>Chaetothyriomycetidae</taxon>
        <taxon>Chaetothyriales</taxon>
        <taxon>Herpotrichiellaceae</taxon>
        <taxon>Exophiala</taxon>
    </lineage>
</organism>
<keyword evidence="5 8" id="KW-0812">Transmembrane</keyword>
<dbReference type="Proteomes" id="UP001345691">
    <property type="component" value="Unassembled WGS sequence"/>
</dbReference>
<name>A0ABR0JN25_9EURO</name>
<dbReference type="EMBL" id="JAVRRF010000002">
    <property type="protein sequence ID" value="KAK5067302.1"/>
    <property type="molecule type" value="Genomic_DNA"/>
</dbReference>
<evidence type="ECO:0000256" key="2">
    <source>
        <dbReference type="ARBA" id="ARBA00004477"/>
    </source>
</evidence>
<evidence type="ECO:0000256" key="6">
    <source>
        <dbReference type="ARBA" id="ARBA00022989"/>
    </source>
</evidence>
<feature type="transmembrane region" description="Helical" evidence="8">
    <location>
        <begin position="111"/>
        <end position="131"/>
    </location>
</feature>
<evidence type="ECO:0000313" key="10">
    <source>
        <dbReference type="EMBL" id="KAK5067302.1"/>
    </source>
</evidence>
<dbReference type="PANTHER" id="PTHR11132">
    <property type="entry name" value="SOLUTE CARRIER FAMILY 35"/>
    <property type="match status" value="1"/>
</dbReference>
<evidence type="ECO:0000256" key="5">
    <source>
        <dbReference type="ARBA" id="ARBA00022692"/>
    </source>
</evidence>
<comment type="subcellular location">
    <subcellularLocation>
        <location evidence="2">Endoplasmic reticulum membrane</location>
        <topology evidence="2">Multi-pass membrane protein</topology>
    </subcellularLocation>
</comment>
<feature type="transmembrane region" description="Helical" evidence="8">
    <location>
        <begin position="269"/>
        <end position="286"/>
    </location>
</feature>
<comment type="subunit">
    <text evidence="4">Homooligomer.</text>
</comment>
<comment type="similarity">
    <text evidence="3">Belongs to the TPT transporter family. SLC35D subfamily.</text>
</comment>
<evidence type="ECO:0000256" key="3">
    <source>
        <dbReference type="ARBA" id="ARBA00010425"/>
    </source>
</evidence>
<evidence type="ECO:0000256" key="4">
    <source>
        <dbReference type="ARBA" id="ARBA00011182"/>
    </source>
</evidence>
<feature type="transmembrane region" description="Helical" evidence="8">
    <location>
        <begin position="50"/>
        <end position="70"/>
    </location>
</feature>
<feature type="domain" description="Sugar phosphate transporter" evidence="9">
    <location>
        <begin position="22"/>
        <end position="307"/>
    </location>
</feature>
<feature type="transmembrane region" description="Helical" evidence="8">
    <location>
        <begin position="138"/>
        <end position="155"/>
    </location>
</feature>
<feature type="transmembrane region" description="Helical" evidence="8">
    <location>
        <begin position="197"/>
        <end position="219"/>
    </location>
</feature>
<evidence type="ECO:0000313" key="11">
    <source>
        <dbReference type="Proteomes" id="UP001345691"/>
    </source>
</evidence>
<feature type="transmembrane region" description="Helical" evidence="8">
    <location>
        <begin position="82"/>
        <end position="99"/>
    </location>
</feature>
<feature type="transmembrane region" description="Helical" evidence="8">
    <location>
        <begin position="21"/>
        <end position="38"/>
    </location>
</feature>
<feature type="transmembrane region" description="Helical" evidence="8">
    <location>
        <begin position="239"/>
        <end position="257"/>
    </location>
</feature>
<evidence type="ECO:0000259" key="9">
    <source>
        <dbReference type="Pfam" id="PF03151"/>
    </source>
</evidence>
<dbReference type="Pfam" id="PF03151">
    <property type="entry name" value="TPT"/>
    <property type="match status" value="1"/>
</dbReference>
<evidence type="ECO:0000256" key="1">
    <source>
        <dbReference type="ARBA" id="ARBA00003420"/>
    </source>
</evidence>
<gene>
    <name evidence="10" type="ORF">LTR69_001289</name>
</gene>
<keyword evidence="6 8" id="KW-1133">Transmembrane helix</keyword>
<protein>
    <recommendedName>
        <fullName evidence="9">Sugar phosphate transporter domain-containing protein</fullName>
    </recommendedName>
</protein>